<keyword evidence="2" id="KW-0479">Metal-binding</keyword>
<dbReference type="NCBIfam" id="TIGR02694">
    <property type="entry name" value="arsenite_ox_S"/>
    <property type="match status" value="1"/>
</dbReference>
<dbReference type="GO" id="GO:0046872">
    <property type="term" value="F:metal ion binding"/>
    <property type="evidence" value="ECO:0007669"/>
    <property type="project" value="UniProtKB-KW"/>
</dbReference>
<dbReference type="PROSITE" id="PS51296">
    <property type="entry name" value="RIESKE"/>
    <property type="match status" value="1"/>
</dbReference>
<gene>
    <name evidence="7" type="ORF">MNBD_GAMMA08-2216</name>
</gene>
<dbReference type="GO" id="GO:0016491">
    <property type="term" value="F:oxidoreductase activity"/>
    <property type="evidence" value="ECO:0007669"/>
    <property type="project" value="UniProtKB-KW"/>
</dbReference>
<reference evidence="7" key="1">
    <citation type="submission" date="2018-06" db="EMBL/GenBank/DDBJ databases">
        <authorList>
            <person name="Zhirakovskaya E."/>
        </authorList>
    </citation>
    <scope>NUCLEOTIDE SEQUENCE</scope>
</reference>
<dbReference type="InterPro" id="IPR014067">
    <property type="entry name" value="AioB/IdrB_ssu"/>
</dbReference>
<dbReference type="SUPFAM" id="SSF50022">
    <property type="entry name" value="ISP domain"/>
    <property type="match status" value="1"/>
</dbReference>
<proteinExistence type="predicted"/>
<keyword evidence="7" id="KW-0560">Oxidoreductase</keyword>
<organism evidence="7">
    <name type="scientific">hydrothermal vent metagenome</name>
    <dbReference type="NCBI Taxonomy" id="652676"/>
    <lineage>
        <taxon>unclassified sequences</taxon>
        <taxon>metagenomes</taxon>
        <taxon>ecological metagenomes</taxon>
    </lineage>
</organism>
<dbReference type="InterPro" id="IPR036922">
    <property type="entry name" value="Rieske_2Fe-2S_sf"/>
</dbReference>
<feature type="domain" description="Rieske" evidence="6">
    <location>
        <begin position="72"/>
        <end position="173"/>
    </location>
</feature>
<evidence type="ECO:0000256" key="2">
    <source>
        <dbReference type="ARBA" id="ARBA00022723"/>
    </source>
</evidence>
<protein>
    <submittedName>
        <fullName evidence="7">Arsenite oxidase small subunit</fullName>
        <ecNumber evidence="7">1.20.98.1</ecNumber>
    </submittedName>
</protein>
<evidence type="ECO:0000256" key="5">
    <source>
        <dbReference type="SAM" id="MobiDB-lite"/>
    </source>
</evidence>
<name>A0A3B0XFE2_9ZZZZ</name>
<dbReference type="InterPro" id="IPR017941">
    <property type="entry name" value="Rieske_2Fe-2S"/>
</dbReference>
<evidence type="ECO:0000313" key="7">
    <source>
        <dbReference type="EMBL" id="VAW61837.1"/>
    </source>
</evidence>
<evidence type="ECO:0000256" key="1">
    <source>
        <dbReference type="ARBA" id="ARBA00022714"/>
    </source>
</evidence>
<sequence>MDIKIETESELDEQSSKNSESDHLCMSRRSFLLSGSSAIVLSTMPGIAAAVKLAVKEYPRVKIASLKDLKTDVPIDFSYPPNNPVSSFFIVKLGEEAGGGLGKNKDIVSFSNLCSHMGGPLHGTYKPGHKAMGPCPLHLTTFDLTRHGMVISGHATEALPQARLEISGGNIYATGVSGLIYGQHDNLG</sequence>
<evidence type="ECO:0000256" key="3">
    <source>
        <dbReference type="ARBA" id="ARBA00023004"/>
    </source>
</evidence>
<dbReference type="EC" id="1.20.98.1" evidence="7"/>
<dbReference type="Gene3D" id="2.102.10.10">
    <property type="entry name" value="Rieske [2Fe-2S] iron-sulphur domain"/>
    <property type="match status" value="1"/>
</dbReference>
<dbReference type="AlphaFoldDB" id="A0A3B0XFE2"/>
<feature type="region of interest" description="Disordered" evidence="5">
    <location>
        <begin position="1"/>
        <end position="22"/>
    </location>
</feature>
<dbReference type="EMBL" id="UOFH01000198">
    <property type="protein sequence ID" value="VAW61837.1"/>
    <property type="molecule type" value="Genomic_DNA"/>
</dbReference>
<dbReference type="GO" id="GO:0051537">
    <property type="term" value="F:2 iron, 2 sulfur cluster binding"/>
    <property type="evidence" value="ECO:0007669"/>
    <property type="project" value="UniProtKB-KW"/>
</dbReference>
<dbReference type="Pfam" id="PF00355">
    <property type="entry name" value="Rieske"/>
    <property type="match status" value="1"/>
</dbReference>
<keyword evidence="4" id="KW-0411">Iron-sulfur</keyword>
<evidence type="ECO:0000256" key="4">
    <source>
        <dbReference type="ARBA" id="ARBA00023014"/>
    </source>
</evidence>
<keyword evidence="1" id="KW-0001">2Fe-2S</keyword>
<evidence type="ECO:0000259" key="6">
    <source>
        <dbReference type="PROSITE" id="PS51296"/>
    </source>
</evidence>
<accession>A0A3B0XFE2</accession>
<keyword evidence="3" id="KW-0408">Iron</keyword>